<dbReference type="InterPro" id="IPR017853">
    <property type="entry name" value="GH"/>
</dbReference>
<protein>
    <recommendedName>
        <fullName evidence="5">DUF871 domain-containing protein</fullName>
    </recommendedName>
</protein>
<reference evidence="3 4" key="1">
    <citation type="journal article" date="2015" name="Genome Announc.">
        <title>Expanding the biotechnology potential of lactobacilli through comparative genomics of 213 strains and associated genera.</title>
        <authorList>
            <person name="Sun Z."/>
            <person name="Harris H.M."/>
            <person name="McCann A."/>
            <person name="Guo C."/>
            <person name="Argimon S."/>
            <person name="Zhang W."/>
            <person name="Yang X."/>
            <person name="Jeffery I.B."/>
            <person name="Cooney J.C."/>
            <person name="Kagawa T.F."/>
            <person name="Liu W."/>
            <person name="Song Y."/>
            <person name="Salvetti E."/>
            <person name="Wrobel A."/>
            <person name="Rasinkangas P."/>
            <person name="Parkhill J."/>
            <person name="Rea M.C."/>
            <person name="O'Sullivan O."/>
            <person name="Ritari J."/>
            <person name="Douillard F.P."/>
            <person name="Paul Ross R."/>
            <person name="Yang R."/>
            <person name="Briner A.E."/>
            <person name="Felis G.E."/>
            <person name="de Vos W.M."/>
            <person name="Barrangou R."/>
            <person name="Klaenhammer T.R."/>
            <person name="Caufield P.W."/>
            <person name="Cui Y."/>
            <person name="Zhang H."/>
            <person name="O'Toole P.W."/>
        </authorList>
    </citation>
    <scope>NUCLEOTIDE SEQUENCE [LARGE SCALE GENOMIC DNA]</scope>
    <source>
        <strain evidence="3 4">DSM 18001</strain>
    </source>
</reference>
<feature type="domain" description="6-phospho-N-acetylmuramidase N-terminal" evidence="2">
    <location>
        <begin position="7"/>
        <end position="239"/>
    </location>
</feature>
<dbReference type="Pfam" id="PF05913">
    <property type="entry name" value="MupG_C"/>
    <property type="match status" value="1"/>
</dbReference>
<dbReference type="SUPFAM" id="SSF51445">
    <property type="entry name" value="(Trans)glycosidases"/>
    <property type="match status" value="1"/>
</dbReference>
<dbReference type="EMBL" id="JQBX01000014">
    <property type="protein sequence ID" value="KRN93464.1"/>
    <property type="molecule type" value="Genomic_DNA"/>
</dbReference>
<evidence type="ECO:0000259" key="1">
    <source>
        <dbReference type="Pfam" id="PF05913"/>
    </source>
</evidence>
<evidence type="ECO:0000313" key="4">
    <source>
        <dbReference type="Proteomes" id="UP000051859"/>
    </source>
</evidence>
<dbReference type="PANTHER" id="PTHR38435:SF1">
    <property type="entry name" value="DUF871 DOMAIN-CONTAINING PROTEIN"/>
    <property type="match status" value="1"/>
</dbReference>
<sequence length="365" mass="41912">MLLMGRLGISIYPDRMGIDETKEYIKLASKYGFKRIFTSLLQIKGDQEQVVNRFKDLIEYGKSLGMDTMVDMNPRLFDQLGVSYDNLKFFHDIGAWAIRLDEGFTGMEEARMTHNPYGLKVEVNMSRGTHYIDQIMDYSPDRSNLIGSHNFYPQRYTGLGIEYFKKTSQQYRNHNLNTAAFVNAPSGSVGPWPLQEGMVSLEEHRGQSLFTQIMHMKMLGLIDDILISNAGVSEEDLKIASEAFNMTMPTFHVIPTTTMSDLEHKIIFKSQHTYRGDHSDYVLRSTMTRVWYRDEDVPANNTVPIKKGDVLLMNNDYAQYKAETQIALQDLDNNGRINVVGHIAPEDEMILDSLQPWSDFKMIEK</sequence>
<feature type="domain" description="6-phospho-N-acetylmuramidase C-terminal" evidence="1">
    <location>
        <begin position="250"/>
        <end position="362"/>
    </location>
</feature>
<dbReference type="AlphaFoldDB" id="A0A0R2KV93"/>
<comment type="caution">
    <text evidence="3">The sequence shown here is derived from an EMBL/GenBank/DDBJ whole genome shotgun (WGS) entry which is preliminary data.</text>
</comment>
<proteinExistence type="predicted"/>
<dbReference type="STRING" id="331679.IV81_GL000464"/>
<dbReference type="InterPro" id="IPR008589">
    <property type="entry name" value="MupG"/>
</dbReference>
<accession>A0A0R2KV93</accession>
<dbReference type="Pfam" id="PF19200">
    <property type="entry name" value="MupG_N"/>
    <property type="match status" value="1"/>
</dbReference>
<gene>
    <name evidence="3" type="ORF">IV81_GL000464</name>
</gene>
<dbReference type="PANTHER" id="PTHR38435">
    <property type="match status" value="1"/>
</dbReference>
<evidence type="ECO:0000313" key="3">
    <source>
        <dbReference type="EMBL" id="KRN93464.1"/>
    </source>
</evidence>
<evidence type="ECO:0008006" key="5">
    <source>
        <dbReference type="Google" id="ProtNLM"/>
    </source>
</evidence>
<dbReference type="Proteomes" id="UP000051859">
    <property type="component" value="Unassembled WGS sequence"/>
</dbReference>
<organism evidence="3 4">
    <name type="scientific">Pediococcus stilesii</name>
    <dbReference type="NCBI Taxonomy" id="331679"/>
    <lineage>
        <taxon>Bacteria</taxon>
        <taxon>Bacillati</taxon>
        <taxon>Bacillota</taxon>
        <taxon>Bacilli</taxon>
        <taxon>Lactobacillales</taxon>
        <taxon>Lactobacillaceae</taxon>
        <taxon>Pediococcus</taxon>
    </lineage>
</organism>
<dbReference type="PATRIC" id="fig|331679.3.peg.470"/>
<dbReference type="InterPro" id="IPR013785">
    <property type="entry name" value="Aldolase_TIM"/>
</dbReference>
<name>A0A0R2KV93_9LACO</name>
<evidence type="ECO:0000259" key="2">
    <source>
        <dbReference type="Pfam" id="PF19200"/>
    </source>
</evidence>
<dbReference type="InterPro" id="IPR029000">
    <property type="entry name" value="Cyclophilin-like_dom_sf"/>
</dbReference>
<dbReference type="Gene3D" id="2.40.100.10">
    <property type="entry name" value="Cyclophilin-like"/>
    <property type="match status" value="1"/>
</dbReference>
<dbReference type="InterPro" id="IPR043894">
    <property type="entry name" value="MupG_C"/>
</dbReference>
<dbReference type="InterPro" id="IPR043797">
    <property type="entry name" value="MupG_N"/>
</dbReference>
<keyword evidence="4" id="KW-1185">Reference proteome</keyword>
<dbReference type="SUPFAM" id="SSF50891">
    <property type="entry name" value="Cyclophilin-like"/>
    <property type="match status" value="1"/>
</dbReference>
<dbReference type="Gene3D" id="3.20.20.70">
    <property type="entry name" value="Aldolase class I"/>
    <property type="match status" value="1"/>
</dbReference>